<dbReference type="RefSeq" id="WP_407593044.1">
    <property type="nucleotide sequence ID" value="NZ_JBHDIY010000002.1"/>
</dbReference>
<evidence type="ECO:0000313" key="1">
    <source>
        <dbReference type="EMBL" id="MFL4471217.1"/>
    </source>
</evidence>
<evidence type="ECO:0008006" key="3">
    <source>
        <dbReference type="Google" id="ProtNLM"/>
    </source>
</evidence>
<keyword evidence="2" id="KW-1185">Reference proteome</keyword>
<dbReference type="Gene3D" id="3.10.620.30">
    <property type="match status" value="1"/>
</dbReference>
<accession>A0ABW8UWB9</accession>
<proteinExistence type="predicted"/>
<protein>
    <recommendedName>
        <fullName evidence="3">Transglutaminase-like domain-containing protein</fullName>
    </recommendedName>
</protein>
<organism evidence="1 2">
    <name type="scientific">Tateyamaria armeniaca</name>
    <dbReference type="NCBI Taxonomy" id="2518930"/>
    <lineage>
        <taxon>Bacteria</taxon>
        <taxon>Pseudomonadati</taxon>
        <taxon>Pseudomonadota</taxon>
        <taxon>Alphaproteobacteria</taxon>
        <taxon>Rhodobacterales</taxon>
        <taxon>Roseobacteraceae</taxon>
        <taxon>Tateyamaria</taxon>
    </lineage>
</organism>
<reference evidence="1 2" key="1">
    <citation type="submission" date="2024-08" db="EMBL/GenBank/DDBJ databases">
        <title>Tateyamaria sp. nov., isolated from marine algae.</title>
        <authorList>
            <person name="Choi B.J."/>
            <person name="Kim J.M."/>
            <person name="Lee J.K."/>
            <person name="Choi D.G."/>
            <person name="Bayburt H."/>
            <person name="Baek J.H."/>
            <person name="Han D.M."/>
            <person name="Jeon C.O."/>
        </authorList>
    </citation>
    <scope>NUCLEOTIDE SEQUENCE [LARGE SCALE GENOMIC DNA]</scope>
    <source>
        <strain evidence="1 2">KMU-156</strain>
    </source>
</reference>
<dbReference type="Proteomes" id="UP001627408">
    <property type="component" value="Unassembled WGS sequence"/>
</dbReference>
<gene>
    <name evidence="1" type="ORF">ACERZ8_15505</name>
</gene>
<name>A0ABW8UWB9_9RHOB</name>
<dbReference type="SUPFAM" id="SSF54001">
    <property type="entry name" value="Cysteine proteinases"/>
    <property type="match status" value="1"/>
</dbReference>
<dbReference type="InterPro" id="IPR038765">
    <property type="entry name" value="Papain-like_cys_pep_sf"/>
</dbReference>
<comment type="caution">
    <text evidence="1">The sequence shown here is derived from an EMBL/GenBank/DDBJ whole genome shotgun (WGS) entry which is preliminary data.</text>
</comment>
<sequence>MNTQSAAEFYRHHGEWSDPGRFAGAFDAIPRDIRAIASTVQGLLLHDYFGAHLYPDPPTGIADASRATLPISERLPAVTRFGETPLTTARPVHERAVRTCRDFALMTCSILRHHQIAARVRCGFSHYFHPPTFEDHWICEYRDDTAQAWKTVDAQLDHEHQHHLSIYFDHTDMPRDQFLFSWQVWERFGNDHGALQDFGQGESKGFWFVRVSLARDVLALTKREVSEWDTWRDHRDEDKVASAIAQCNALAAASKHFDTAAQFDVTAFNDVIAELDRPHWAG</sequence>
<dbReference type="EMBL" id="JBHDIY010000002">
    <property type="protein sequence ID" value="MFL4471217.1"/>
    <property type="molecule type" value="Genomic_DNA"/>
</dbReference>
<evidence type="ECO:0000313" key="2">
    <source>
        <dbReference type="Proteomes" id="UP001627408"/>
    </source>
</evidence>